<dbReference type="RefSeq" id="WP_166127096.1">
    <property type="nucleotide sequence ID" value="NZ_JAANOQ010000004.1"/>
</dbReference>
<dbReference type="SUPFAM" id="SSF49464">
    <property type="entry name" value="Carboxypeptidase regulatory domain-like"/>
    <property type="match status" value="1"/>
</dbReference>
<evidence type="ECO:0000313" key="3">
    <source>
        <dbReference type="Proteomes" id="UP000605990"/>
    </source>
</evidence>
<comment type="caution">
    <text evidence="2">The sequence shown here is derived from an EMBL/GenBank/DDBJ whole genome shotgun (WGS) entry which is preliminary data.</text>
</comment>
<keyword evidence="3" id="KW-1185">Reference proteome</keyword>
<accession>A0ABR7IY38</accession>
<dbReference type="EMBL" id="JACRUN010000003">
    <property type="protein sequence ID" value="MBC5834567.1"/>
    <property type="molecule type" value="Genomic_DNA"/>
</dbReference>
<dbReference type="InterPro" id="IPR043741">
    <property type="entry name" value="DUF5686"/>
</dbReference>
<sequence length="822" mass="94190">MKSKLLFAFVVLFSSFSIAQIRGKVTDSKGNTLPYASVTIEKTYNGTSSNENGEYELNVKKTGNYTLVFKILGYKTKTITQEINSFPAVINATLSDEEYSIEEVVVKSGENPANGIIRNAIANRKKNTDKTDKFEADFYSRGIFRVKDIPKKFMGVEIGDMEGNLDSTGSGIIYQSETVSKIKFEKPNNLKEEIIASKIAGNDNGFSFNTAVNTNYDFYQNTIDFNIPMISPIASNAFTYYKYKIEDTFTDSYNNYIYKIKVTPKRDKEPVFEGYIYIVDETYAIYAVDLDIQGYRAQQEFLESLKLVQNFNYNPDNSMWVKSLQSFDFKAGIFMMKFNGKYTHVFSNYNFVDSFEKKTFGSEVVTFAEKSNKKEDSYWLENRPVPLTEEETTNYVKKDSVYKTRNSQVYLDSVDAVSNKFKLGKIITGYTFKNSFKNTRFNYQGLFNFSSFNFNTVQGYHIGSGFSYSKYNEEKQKYTTITSDFQYGFSDKRLRPTAGFYHKFNNTNDAFILLSGGNKVNQFNSSEPISGIVNSISSLVFKNNFMKLYEKEFIEIATGREVLNGLFLNANLAYENRKPLFNTTNQSWVKTDDIYSSNNPLDPSSEAFAAIEEHHLTKFSLSSRIVFGQKYITRPDGKMNMNEGKYPTLGFTYSKAFLASAKGYEYDFLEARLNYSKTLANKGDLDINMKVGKFFNADNISFADYKHFNGNQTHVRIDGQYNTSFNLLPYYTQSTNNQYFETHVNYNDNGYFMNKIPLLNKLGWNLVGGFHQLATSDNKPYQEVTVGLDRIGFGKLKIFRVDYIRSYQGGFVGDGVMFGFKF</sequence>
<gene>
    <name evidence="2" type="ORF">H8R27_06675</name>
</gene>
<evidence type="ECO:0000256" key="1">
    <source>
        <dbReference type="SAM" id="SignalP"/>
    </source>
</evidence>
<dbReference type="Pfam" id="PF13715">
    <property type="entry name" value="CarbopepD_reg_2"/>
    <property type="match status" value="1"/>
</dbReference>
<reference evidence="2 3" key="1">
    <citation type="submission" date="2020-08" db="EMBL/GenBank/DDBJ databases">
        <title>Description of novel Flavobacterium F-408 isolate.</title>
        <authorList>
            <person name="Saticioglu I.B."/>
            <person name="Duman M."/>
            <person name="Altun S."/>
        </authorList>
    </citation>
    <scope>NUCLEOTIDE SEQUENCE [LARGE SCALE GENOMIC DNA]</scope>
    <source>
        <strain evidence="2 3">F-408</strain>
    </source>
</reference>
<dbReference type="Pfam" id="PF18939">
    <property type="entry name" value="DUF5686"/>
    <property type="match status" value="1"/>
</dbReference>
<keyword evidence="1" id="KW-0732">Signal</keyword>
<dbReference type="Proteomes" id="UP000605990">
    <property type="component" value="Unassembled WGS sequence"/>
</dbReference>
<evidence type="ECO:0000313" key="2">
    <source>
        <dbReference type="EMBL" id="MBC5834567.1"/>
    </source>
</evidence>
<dbReference type="InterPro" id="IPR008969">
    <property type="entry name" value="CarboxyPept-like_regulatory"/>
</dbReference>
<proteinExistence type="predicted"/>
<protein>
    <submittedName>
        <fullName evidence="2">Carboxypeptidase-like regulatory domain-containing protein</fullName>
    </submittedName>
</protein>
<dbReference type="Gene3D" id="2.60.40.1120">
    <property type="entry name" value="Carboxypeptidase-like, regulatory domain"/>
    <property type="match status" value="1"/>
</dbReference>
<feature type="chain" id="PRO_5045675419" evidence="1">
    <location>
        <begin position="20"/>
        <end position="822"/>
    </location>
</feature>
<feature type="signal peptide" evidence="1">
    <location>
        <begin position="1"/>
        <end position="19"/>
    </location>
</feature>
<organism evidence="2 3">
    <name type="scientific">Flavobacterium bernardetii</name>
    <dbReference type="NCBI Taxonomy" id="2813823"/>
    <lineage>
        <taxon>Bacteria</taxon>
        <taxon>Pseudomonadati</taxon>
        <taxon>Bacteroidota</taxon>
        <taxon>Flavobacteriia</taxon>
        <taxon>Flavobacteriales</taxon>
        <taxon>Flavobacteriaceae</taxon>
        <taxon>Flavobacterium</taxon>
    </lineage>
</organism>
<name>A0ABR7IY38_9FLAO</name>